<dbReference type="PRINTS" id="PR00080">
    <property type="entry name" value="SDRFAMILY"/>
</dbReference>
<dbReference type="KEGG" id="msb:LJ00_33150"/>
<comment type="similarity">
    <text evidence="1">Belongs to the short-chain dehydrogenases/reductases (SDR) family.</text>
</comment>
<dbReference type="NCBIfam" id="NF005559">
    <property type="entry name" value="PRK07231.1"/>
    <property type="match status" value="1"/>
</dbReference>
<dbReference type="EMBL" id="CP000480">
    <property type="protein sequence ID" value="ABK71640.1"/>
    <property type="molecule type" value="Genomic_DNA"/>
</dbReference>
<protein>
    <submittedName>
        <fullName evidence="3">Cyclopentanol dehydrogenase</fullName>
        <ecNumber evidence="3">1.1.1.163</ecNumber>
    </submittedName>
</protein>
<dbReference type="AlphaFoldDB" id="A0R6X9"/>
<dbReference type="InterPro" id="IPR036291">
    <property type="entry name" value="NAD(P)-bd_dom_sf"/>
</dbReference>
<dbReference type="InterPro" id="IPR002347">
    <property type="entry name" value="SDR_fam"/>
</dbReference>
<organism evidence="3 4">
    <name type="scientific">Mycolicibacterium smegmatis (strain ATCC 700084 / mc(2)155)</name>
    <name type="common">Mycobacterium smegmatis</name>
    <dbReference type="NCBI Taxonomy" id="246196"/>
    <lineage>
        <taxon>Bacteria</taxon>
        <taxon>Bacillati</taxon>
        <taxon>Actinomycetota</taxon>
        <taxon>Actinomycetes</taxon>
        <taxon>Mycobacteriales</taxon>
        <taxon>Mycobacteriaceae</taxon>
        <taxon>Mycolicibacterium</taxon>
    </lineage>
</organism>
<keyword evidence="2 3" id="KW-0560">Oxidoreductase</keyword>
<dbReference type="PROSITE" id="PS00061">
    <property type="entry name" value="ADH_SHORT"/>
    <property type="match status" value="1"/>
</dbReference>
<evidence type="ECO:0000256" key="2">
    <source>
        <dbReference type="ARBA" id="ARBA00023002"/>
    </source>
</evidence>
<keyword evidence="4" id="KW-1185">Reference proteome</keyword>
<dbReference type="KEGG" id="msm:MSMEG_6709"/>
<sequence>MRLAGKIALITGAANGMGCATAETFSRQGATVVIADVDDEDGLQVAKQIGTSGGTAHFVHLDVTDETAWACAVEDVLGRYERLDILVNNAGISGTFDPDLTSTAFFDRLIAVNARGVFLGIKHGAAAMKHTGGGSIVNLSSISAHIGQLGVHLGYGASKAAVKAMTTTAAVHYAADGIRVNAVAPGMLPPMQTSRGSADPAWRAKQIDGVPLKREGHVQEVADAVLFLASDESSYITGTELMVDGGLTAV</sequence>
<dbReference type="Proteomes" id="UP000000757">
    <property type="component" value="Chromosome"/>
</dbReference>
<dbReference type="GeneID" id="93461292"/>
<dbReference type="EC" id="1.1.1.163" evidence="3"/>
<name>A0R6X9_MYCS2</name>
<gene>
    <name evidence="3" type="ordered locus">MSMEG_6709</name>
</gene>
<proteinExistence type="inferred from homology"/>
<accession>A0R6X9</accession>
<dbReference type="RefSeq" id="WP_011731477.1">
    <property type="nucleotide sequence ID" value="NC_008596.1"/>
</dbReference>
<evidence type="ECO:0000313" key="4">
    <source>
        <dbReference type="Proteomes" id="UP000000757"/>
    </source>
</evidence>
<dbReference type="PaxDb" id="246196-MSMEI_6527"/>
<dbReference type="PANTHER" id="PTHR42820">
    <property type="entry name" value="SHORT-CHAIN DEHYDROGENASE REDUCTASE"/>
    <property type="match status" value="1"/>
</dbReference>
<dbReference type="STRING" id="246196.MSMEG_6709"/>
<dbReference type="PRINTS" id="PR00081">
    <property type="entry name" value="GDHRDH"/>
</dbReference>
<reference evidence="3 4" key="1">
    <citation type="submission" date="2006-10" db="EMBL/GenBank/DDBJ databases">
        <authorList>
            <person name="Fleischmann R.D."/>
            <person name="Dodson R.J."/>
            <person name="Haft D.H."/>
            <person name="Merkel J.S."/>
            <person name="Nelson W.C."/>
            <person name="Fraser C.M."/>
        </authorList>
    </citation>
    <scope>NUCLEOTIDE SEQUENCE [LARGE SCALE GENOMIC DNA]</scope>
    <source>
        <strain evidence="4">ATCC 700084 / mc(2)155</strain>
    </source>
</reference>
<dbReference type="Gene3D" id="3.40.50.720">
    <property type="entry name" value="NAD(P)-binding Rossmann-like Domain"/>
    <property type="match status" value="1"/>
</dbReference>
<evidence type="ECO:0000313" key="3">
    <source>
        <dbReference type="EMBL" id="ABK71640.1"/>
    </source>
</evidence>
<dbReference type="SUPFAM" id="SSF51735">
    <property type="entry name" value="NAD(P)-binding Rossmann-fold domains"/>
    <property type="match status" value="1"/>
</dbReference>
<dbReference type="FunFam" id="3.40.50.720:FF:000084">
    <property type="entry name" value="Short-chain dehydrogenase reductase"/>
    <property type="match status" value="1"/>
</dbReference>
<evidence type="ECO:0000256" key="1">
    <source>
        <dbReference type="ARBA" id="ARBA00006484"/>
    </source>
</evidence>
<dbReference type="GO" id="GO:0055041">
    <property type="term" value="F:cyclopentanol dehydrogenase activity"/>
    <property type="evidence" value="ECO:0007669"/>
    <property type="project" value="UniProtKB-EC"/>
</dbReference>
<dbReference type="eggNOG" id="COG1028">
    <property type="taxonomic scope" value="Bacteria"/>
</dbReference>
<dbReference type="PANTHER" id="PTHR42820:SF1">
    <property type="entry name" value="SHORT-CHAIN DEHYDROGENASE_REDUCTASE FAMILY PROTEIN"/>
    <property type="match status" value="1"/>
</dbReference>
<dbReference type="OrthoDB" id="7064009at2"/>
<dbReference type="Pfam" id="PF13561">
    <property type="entry name" value="adh_short_C2"/>
    <property type="match status" value="1"/>
</dbReference>
<dbReference type="InterPro" id="IPR020904">
    <property type="entry name" value="Sc_DH/Rdtase_CS"/>
</dbReference>
<dbReference type="PATRIC" id="fig|246196.19.peg.6530"/>